<name>A0A9P3LT29_9FUNG</name>
<comment type="caution">
    <text evidence="2">The sequence shown here is derived from an EMBL/GenBank/DDBJ whole genome shotgun (WGS) entry which is preliminary data.</text>
</comment>
<gene>
    <name evidence="2" type="ORF">EMPS_02004</name>
</gene>
<feature type="domain" description="GST N-terminal" evidence="1">
    <location>
        <begin position="29"/>
        <end position="115"/>
    </location>
</feature>
<dbReference type="SUPFAM" id="SSF47616">
    <property type="entry name" value="GST C-terminal domain-like"/>
    <property type="match status" value="1"/>
</dbReference>
<dbReference type="PANTHER" id="PTHR11571">
    <property type="entry name" value="GLUTATHIONE S-TRANSFERASE"/>
    <property type="match status" value="1"/>
</dbReference>
<protein>
    <recommendedName>
        <fullName evidence="1">GST N-terminal domain-containing protein</fullName>
    </recommendedName>
</protein>
<evidence type="ECO:0000313" key="2">
    <source>
        <dbReference type="EMBL" id="GJJ69656.1"/>
    </source>
</evidence>
<accession>A0A9P3LT29</accession>
<dbReference type="OrthoDB" id="414243at2759"/>
<dbReference type="SFLD" id="SFLDS00019">
    <property type="entry name" value="Glutathione_Transferase_(cytos"/>
    <property type="match status" value="1"/>
</dbReference>
<dbReference type="InterPro" id="IPR050213">
    <property type="entry name" value="GST_superfamily"/>
</dbReference>
<dbReference type="InterPro" id="IPR040079">
    <property type="entry name" value="Glutathione_S-Trfase"/>
</dbReference>
<keyword evidence="3" id="KW-1185">Reference proteome</keyword>
<reference evidence="2" key="2">
    <citation type="journal article" date="2022" name="Microbiol. Resour. Announc.">
        <title>Whole-Genome Sequence of Entomortierella parvispora E1425, a Mucoromycotan Fungus Associated with Burkholderiaceae-Related Endosymbiotic Bacteria.</title>
        <authorList>
            <person name="Herlambang A."/>
            <person name="Guo Y."/>
            <person name="Takashima Y."/>
            <person name="Narisawa K."/>
            <person name="Ohta H."/>
            <person name="Nishizawa T."/>
        </authorList>
    </citation>
    <scope>NUCLEOTIDE SEQUENCE</scope>
    <source>
        <strain evidence="2">E1425</strain>
    </source>
</reference>
<dbReference type="GO" id="GO:0006749">
    <property type="term" value="P:glutathione metabolic process"/>
    <property type="evidence" value="ECO:0007669"/>
    <property type="project" value="TreeGrafter"/>
</dbReference>
<dbReference type="PROSITE" id="PS50404">
    <property type="entry name" value="GST_NTER"/>
    <property type="match status" value="1"/>
</dbReference>
<dbReference type="InterPro" id="IPR036282">
    <property type="entry name" value="Glutathione-S-Trfase_C_sf"/>
</dbReference>
<dbReference type="EMBL" id="BQFW01000002">
    <property type="protein sequence ID" value="GJJ69656.1"/>
    <property type="molecule type" value="Genomic_DNA"/>
</dbReference>
<dbReference type="GO" id="GO:0004364">
    <property type="term" value="F:glutathione transferase activity"/>
    <property type="evidence" value="ECO:0007669"/>
    <property type="project" value="TreeGrafter"/>
</dbReference>
<reference evidence="2" key="1">
    <citation type="submission" date="2021-11" db="EMBL/GenBank/DDBJ databases">
        <authorList>
            <person name="Herlambang A."/>
            <person name="Guo Y."/>
            <person name="Takashima Y."/>
            <person name="Nishizawa T."/>
        </authorList>
    </citation>
    <scope>NUCLEOTIDE SEQUENCE</scope>
    <source>
        <strain evidence="2">E1425</strain>
    </source>
</reference>
<proteinExistence type="predicted"/>
<dbReference type="SUPFAM" id="SSF52833">
    <property type="entry name" value="Thioredoxin-like"/>
    <property type="match status" value="1"/>
</dbReference>
<dbReference type="PANTHER" id="PTHR11571:SF150">
    <property type="entry name" value="GLUTATHIONE S-TRANSFERASE"/>
    <property type="match status" value="1"/>
</dbReference>
<dbReference type="Gene3D" id="3.40.30.10">
    <property type="entry name" value="Glutaredoxin"/>
    <property type="match status" value="1"/>
</dbReference>
<dbReference type="Pfam" id="PF14497">
    <property type="entry name" value="GST_C_3"/>
    <property type="match status" value="1"/>
</dbReference>
<sequence length="256" mass="28104">MSSPATLPVATKASTQDLAKAAASPAKDSVFQLLYFPLNGRSELIRNLLAYGAVNWEELPVDWPTQKPLVPFQVAPVLYERTSVTTEGSSAPIVLEIAESQAIERYLGQKFNLLGGNIWEEHLVNRYFQSTDVLLQAFAQQIVGAAPEARVDAATKFYAETLAKWIQIHEGHLKANGDKGHYVGQGVTLADIKTAQVIDRILLLVPKGLENPLSATLTPSLWKVKEQVDSKASLAVWKASERYSQLNGNTKARFGF</sequence>
<evidence type="ECO:0000313" key="3">
    <source>
        <dbReference type="Proteomes" id="UP000827284"/>
    </source>
</evidence>
<evidence type="ECO:0000259" key="1">
    <source>
        <dbReference type="PROSITE" id="PS50404"/>
    </source>
</evidence>
<organism evidence="2 3">
    <name type="scientific">Entomortierella parvispora</name>
    <dbReference type="NCBI Taxonomy" id="205924"/>
    <lineage>
        <taxon>Eukaryota</taxon>
        <taxon>Fungi</taxon>
        <taxon>Fungi incertae sedis</taxon>
        <taxon>Mucoromycota</taxon>
        <taxon>Mortierellomycotina</taxon>
        <taxon>Mortierellomycetes</taxon>
        <taxon>Mortierellales</taxon>
        <taxon>Mortierellaceae</taxon>
        <taxon>Entomortierella</taxon>
    </lineage>
</organism>
<dbReference type="InterPro" id="IPR004046">
    <property type="entry name" value="GST_C"/>
</dbReference>
<dbReference type="InterPro" id="IPR036249">
    <property type="entry name" value="Thioredoxin-like_sf"/>
</dbReference>
<dbReference type="AlphaFoldDB" id="A0A9P3LT29"/>
<dbReference type="Gene3D" id="1.20.1050.10">
    <property type="match status" value="1"/>
</dbReference>
<dbReference type="Proteomes" id="UP000827284">
    <property type="component" value="Unassembled WGS sequence"/>
</dbReference>
<dbReference type="InterPro" id="IPR004045">
    <property type="entry name" value="Glutathione_S-Trfase_N"/>
</dbReference>